<evidence type="ECO:0000313" key="2">
    <source>
        <dbReference type="EMBL" id="GGC61708.1"/>
    </source>
</evidence>
<dbReference type="PANTHER" id="PTHR37305">
    <property type="entry name" value="INTEGRAL MEMBRANE PROTEIN-RELATED"/>
    <property type="match status" value="1"/>
</dbReference>
<dbReference type="Proteomes" id="UP000641514">
    <property type="component" value="Unassembled WGS sequence"/>
</dbReference>
<comment type="caution">
    <text evidence="2">The sequence shown here is derived from an EMBL/GenBank/DDBJ whole genome shotgun (WGS) entry which is preliminary data.</text>
</comment>
<dbReference type="RefSeq" id="WP_188671661.1">
    <property type="nucleotide sequence ID" value="NZ_BMJH01000001.1"/>
</dbReference>
<sequence length="260" mass="27495">MGVLAAERIKLTSVKSPWWCSAIVIVAGLGLAWVTAHFSSNFDTEEFGGGGLTAEAVLGGVQLFGIMVLMVLAALIVTSEYRFGVIRNTFMAANNRSKVLVAKAGIAAIWSGVLVLVVSVVAVLIGRFVAGPVEGEALVLTNSDTLWSIGSLVVYAVLASILAVAIGSLVRQTAGAVTIVLLWPLLVENVLTALPRVGDHIMPFLPFLNIQYFLTGGRGFAGEMLAETFHWNYWGGLAYFVAVTAVIFGGALVLLNKRDA</sequence>
<protein>
    <submittedName>
        <fullName evidence="2">ABC transporter permease</fullName>
    </submittedName>
</protein>
<accession>A0A916U5W8</accession>
<dbReference type="AlphaFoldDB" id="A0A916U5W8"/>
<dbReference type="Pfam" id="PF12730">
    <property type="entry name" value="ABC2_membrane_4"/>
    <property type="match status" value="1"/>
</dbReference>
<gene>
    <name evidence="2" type="ORF">GCM10011410_12750</name>
</gene>
<name>A0A916U5W8_9ACTN</name>
<feature type="transmembrane region" description="Helical" evidence="1">
    <location>
        <begin position="56"/>
        <end position="78"/>
    </location>
</feature>
<reference evidence="2" key="2">
    <citation type="submission" date="2020-09" db="EMBL/GenBank/DDBJ databases">
        <authorList>
            <person name="Sun Q."/>
            <person name="Zhou Y."/>
        </authorList>
    </citation>
    <scope>NUCLEOTIDE SEQUENCE</scope>
    <source>
        <strain evidence="2">CGMCC 1.15478</strain>
    </source>
</reference>
<keyword evidence="3" id="KW-1185">Reference proteome</keyword>
<keyword evidence="1" id="KW-0472">Membrane</keyword>
<evidence type="ECO:0000256" key="1">
    <source>
        <dbReference type="SAM" id="Phobius"/>
    </source>
</evidence>
<proteinExistence type="predicted"/>
<feature type="transmembrane region" description="Helical" evidence="1">
    <location>
        <begin position="18"/>
        <end position="36"/>
    </location>
</feature>
<keyword evidence="1" id="KW-0812">Transmembrane</keyword>
<feature type="transmembrane region" description="Helical" evidence="1">
    <location>
        <begin position="173"/>
        <end position="194"/>
    </location>
</feature>
<feature type="transmembrane region" description="Helical" evidence="1">
    <location>
        <begin position="233"/>
        <end position="255"/>
    </location>
</feature>
<keyword evidence="1" id="KW-1133">Transmembrane helix</keyword>
<dbReference type="EMBL" id="BMJH01000001">
    <property type="protein sequence ID" value="GGC61708.1"/>
    <property type="molecule type" value="Genomic_DNA"/>
</dbReference>
<dbReference type="PANTHER" id="PTHR37305:SF1">
    <property type="entry name" value="MEMBRANE PROTEIN"/>
    <property type="match status" value="1"/>
</dbReference>
<feature type="transmembrane region" description="Helical" evidence="1">
    <location>
        <begin position="99"/>
        <end position="125"/>
    </location>
</feature>
<evidence type="ECO:0000313" key="3">
    <source>
        <dbReference type="Proteomes" id="UP000641514"/>
    </source>
</evidence>
<feature type="transmembrane region" description="Helical" evidence="1">
    <location>
        <begin position="145"/>
        <end position="166"/>
    </location>
</feature>
<reference evidence="2" key="1">
    <citation type="journal article" date="2014" name="Int. J. Syst. Evol. Microbiol.">
        <title>Complete genome sequence of Corynebacterium casei LMG S-19264T (=DSM 44701T), isolated from a smear-ripened cheese.</title>
        <authorList>
            <consortium name="US DOE Joint Genome Institute (JGI-PGF)"/>
            <person name="Walter F."/>
            <person name="Albersmeier A."/>
            <person name="Kalinowski J."/>
            <person name="Ruckert C."/>
        </authorList>
    </citation>
    <scope>NUCLEOTIDE SEQUENCE</scope>
    <source>
        <strain evidence="2">CGMCC 1.15478</strain>
    </source>
</reference>
<organism evidence="2 3">
    <name type="scientific">Hoyosella rhizosphaerae</name>
    <dbReference type="NCBI Taxonomy" id="1755582"/>
    <lineage>
        <taxon>Bacteria</taxon>
        <taxon>Bacillati</taxon>
        <taxon>Actinomycetota</taxon>
        <taxon>Actinomycetes</taxon>
        <taxon>Mycobacteriales</taxon>
        <taxon>Hoyosellaceae</taxon>
        <taxon>Hoyosella</taxon>
    </lineage>
</organism>